<dbReference type="AlphaFoldDB" id="A0A4Q0XT09"/>
<evidence type="ECO:0000313" key="5">
    <source>
        <dbReference type="Proteomes" id="UP000290657"/>
    </source>
</evidence>
<dbReference type="PANTHER" id="PTHR42930">
    <property type="entry name" value="PHOSPHATE-SPECIFIC TRANSPORT SYSTEM ACCESSORY PROTEIN PHOU"/>
    <property type="match status" value="1"/>
</dbReference>
<reference evidence="4 5" key="1">
    <citation type="submission" date="2017-10" db="EMBL/GenBank/DDBJ databases">
        <title>Genomics of the genus Arcobacter.</title>
        <authorList>
            <person name="Perez-Cataluna A."/>
            <person name="Figueras M.J."/>
        </authorList>
    </citation>
    <scope>NUCLEOTIDE SEQUENCE [LARGE SCALE GENOMIC DNA]</scope>
    <source>
        <strain evidence="4 5">CECT 8987</strain>
    </source>
</reference>
<evidence type="ECO:0000256" key="1">
    <source>
        <dbReference type="ARBA" id="ARBA00008107"/>
    </source>
</evidence>
<gene>
    <name evidence="4" type="ORF">CRV04_05205</name>
</gene>
<sequence>MLQVFKEKLDTIKNEIIFIGDKVVKANELALSGLVEDKAELFNDAKSELNNIENLSNKIDNLIVTTLALHAPEAKDLRSLVSYLKITNEVVRASSNTKSFIKAFSKAMNHDVDVEKVKEYAIPLHKSTILSLKTALVMINLADDNDTEDYFHKVIVEESKTDDLYSMIEKNLLKLITKNRDLSKDYFDLLGSFRRLEKVADRAASIANLLLFAHIGGEILQA</sequence>
<dbReference type="EMBL" id="PDKN01000003">
    <property type="protein sequence ID" value="RXJ57906.1"/>
    <property type="molecule type" value="Genomic_DNA"/>
</dbReference>
<protein>
    <submittedName>
        <fullName evidence="4">PhoU family transcriptional regulator</fullName>
    </submittedName>
</protein>
<feature type="domain" description="PhoU" evidence="3">
    <location>
        <begin position="144"/>
        <end position="209"/>
    </location>
</feature>
<evidence type="ECO:0000256" key="2">
    <source>
        <dbReference type="SAM" id="Coils"/>
    </source>
</evidence>
<dbReference type="RefSeq" id="WP_128995769.1">
    <property type="nucleotide sequence ID" value="NZ_PDKN01000003.1"/>
</dbReference>
<dbReference type="InterPro" id="IPR038078">
    <property type="entry name" value="PhoU-like_sf"/>
</dbReference>
<dbReference type="Proteomes" id="UP000290657">
    <property type="component" value="Unassembled WGS sequence"/>
</dbReference>
<dbReference type="InterPro" id="IPR028366">
    <property type="entry name" value="PhoU"/>
</dbReference>
<dbReference type="InterPro" id="IPR026022">
    <property type="entry name" value="PhoU_dom"/>
</dbReference>
<dbReference type="OrthoDB" id="9814256at2"/>
<dbReference type="GO" id="GO:0045936">
    <property type="term" value="P:negative regulation of phosphate metabolic process"/>
    <property type="evidence" value="ECO:0007669"/>
    <property type="project" value="InterPro"/>
</dbReference>
<evidence type="ECO:0000313" key="4">
    <source>
        <dbReference type="EMBL" id="RXJ57906.1"/>
    </source>
</evidence>
<accession>A0A4Q0XT09</accession>
<feature type="domain" description="PhoU" evidence="3">
    <location>
        <begin position="19"/>
        <end position="95"/>
    </location>
</feature>
<evidence type="ECO:0000259" key="3">
    <source>
        <dbReference type="Pfam" id="PF01895"/>
    </source>
</evidence>
<feature type="coiled-coil region" evidence="2">
    <location>
        <begin position="35"/>
        <end position="65"/>
    </location>
</feature>
<dbReference type="GO" id="GO:0030643">
    <property type="term" value="P:intracellular phosphate ion homeostasis"/>
    <property type="evidence" value="ECO:0007669"/>
    <property type="project" value="InterPro"/>
</dbReference>
<proteinExistence type="inferred from homology"/>
<keyword evidence="2" id="KW-0175">Coiled coil</keyword>
<dbReference type="Gene3D" id="1.20.58.220">
    <property type="entry name" value="Phosphate transport system protein phou homolog 2, domain 2"/>
    <property type="match status" value="1"/>
</dbReference>
<dbReference type="PANTHER" id="PTHR42930:SF3">
    <property type="entry name" value="PHOSPHATE-SPECIFIC TRANSPORT SYSTEM ACCESSORY PROTEIN PHOU"/>
    <property type="match status" value="1"/>
</dbReference>
<organism evidence="4 5">
    <name type="scientific">Candidatus Marinarcus aquaticus</name>
    <dbReference type="NCBI Taxonomy" id="2044504"/>
    <lineage>
        <taxon>Bacteria</taxon>
        <taxon>Pseudomonadati</taxon>
        <taxon>Campylobacterota</taxon>
        <taxon>Epsilonproteobacteria</taxon>
        <taxon>Campylobacterales</taxon>
        <taxon>Arcobacteraceae</taxon>
        <taxon>Candidatus Marinarcus</taxon>
    </lineage>
</organism>
<keyword evidence="5" id="KW-1185">Reference proteome</keyword>
<name>A0A4Q0XT09_9BACT</name>
<dbReference type="Pfam" id="PF01895">
    <property type="entry name" value="PhoU"/>
    <property type="match status" value="2"/>
</dbReference>
<comment type="similarity">
    <text evidence="1">Belongs to the PhoU family.</text>
</comment>
<comment type="caution">
    <text evidence="4">The sequence shown here is derived from an EMBL/GenBank/DDBJ whole genome shotgun (WGS) entry which is preliminary data.</text>
</comment>
<dbReference type="SUPFAM" id="SSF109755">
    <property type="entry name" value="PhoU-like"/>
    <property type="match status" value="1"/>
</dbReference>